<keyword evidence="4" id="KW-0472">Membrane</keyword>
<gene>
    <name evidence="6" type="ORF">CTI12_AA588720</name>
</gene>
<feature type="domain" description="Pentatricopeptide repeat-containing protein-mitochondrial" evidence="5">
    <location>
        <begin position="169"/>
        <end position="276"/>
    </location>
</feature>
<protein>
    <submittedName>
        <fullName evidence="6">Pentatricopeptide repeat-containing protein</fullName>
    </submittedName>
</protein>
<dbReference type="Proteomes" id="UP000245207">
    <property type="component" value="Unassembled WGS sequence"/>
</dbReference>
<dbReference type="STRING" id="35608.A0A2U1KLL1"/>
<proteinExistence type="inferred from homology"/>
<evidence type="ECO:0000313" key="7">
    <source>
        <dbReference type="Proteomes" id="UP000245207"/>
    </source>
</evidence>
<organism evidence="6 7">
    <name type="scientific">Artemisia annua</name>
    <name type="common">Sweet wormwood</name>
    <dbReference type="NCBI Taxonomy" id="35608"/>
    <lineage>
        <taxon>Eukaryota</taxon>
        <taxon>Viridiplantae</taxon>
        <taxon>Streptophyta</taxon>
        <taxon>Embryophyta</taxon>
        <taxon>Tracheophyta</taxon>
        <taxon>Spermatophyta</taxon>
        <taxon>Magnoliopsida</taxon>
        <taxon>eudicotyledons</taxon>
        <taxon>Gunneridae</taxon>
        <taxon>Pentapetalae</taxon>
        <taxon>asterids</taxon>
        <taxon>campanulids</taxon>
        <taxon>Asterales</taxon>
        <taxon>Asteraceae</taxon>
        <taxon>Asteroideae</taxon>
        <taxon>Anthemideae</taxon>
        <taxon>Artemisiinae</taxon>
        <taxon>Artemisia</taxon>
    </lineage>
</organism>
<dbReference type="EMBL" id="PKPP01016547">
    <property type="protein sequence ID" value="PWA37602.1"/>
    <property type="molecule type" value="Genomic_DNA"/>
</dbReference>
<evidence type="ECO:0000256" key="1">
    <source>
        <dbReference type="ARBA" id="ARBA00007626"/>
    </source>
</evidence>
<dbReference type="PANTHER" id="PTHR47938:SF47">
    <property type="entry name" value="ADR149WP"/>
    <property type="match status" value="1"/>
</dbReference>
<keyword evidence="4" id="KW-0812">Transmembrane</keyword>
<feature type="repeat" description="PPR" evidence="3">
    <location>
        <begin position="392"/>
        <end position="426"/>
    </location>
</feature>
<keyword evidence="2" id="KW-0677">Repeat</keyword>
<dbReference type="Pfam" id="PF23276">
    <property type="entry name" value="TPR_24"/>
    <property type="match status" value="1"/>
</dbReference>
<reference evidence="6 7" key="1">
    <citation type="journal article" date="2018" name="Mol. Plant">
        <title>The genome of Artemisia annua provides insight into the evolution of Asteraceae family and artemisinin biosynthesis.</title>
        <authorList>
            <person name="Shen Q."/>
            <person name="Zhang L."/>
            <person name="Liao Z."/>
            <person name="Wang S."/>
            <person name="Yan T."/>
            <person name="Shi P."/>
            <person name="Liu M."/>
            <person name="Fu X."/>
            <person name="Pan Q."/>
            <person name="Wang Y."/>
            <person name="Lv Z."/>
            <person name="Lu X."/>
            <person name="Zhang F."/>
            <person name="Jiang W."/>
            <person name="Ma Y."/>
            <person name="Chen M."/>
            <person name="Hao X."/>
            <person name="Li L."/>
            <person name="Tang Y."/>
            <person name="Lv G."/>
            <person name="Zhou Y."/>
            <person name="Sun X."/>
            <person name="Brodelius P.E."/>
            <person name="Rose J.K.C."/>
            <person name="Tang K."/>
        </authorList>
    </citation>
    <scope>NUCLEOTIDE SEQUENCE [LARGE SCALE GENOMIC DNA]</scope>
    <source>
        <strain evidence="7">cv. Huhao1</strain>
        <tissue evidence="6">Leaf</tissue>
    </source>
</reference>
<dbReference type="Pfam" id="PF13041">
    <property type="entry name" value="PPR_2"/>
    <property type="match status" value="1"/>
</dbReference>
<comment type="similarity">
    <text evidence="1">Belongs to the PPR family. P subfamily.</text>
</comment>
<feature type="repeat" description="PPR" evidence="3">
    <location>
        <begin position="287"/>
        <end position="321"/>
    </location>
</feature>
<accession>A0A2U1KLL1</accession>
<evidence type="ECO:0000256" key="3">
    <source>
        <dbReference type="PROSITE-ProRule" id="PRU00708"/>
    </source>
</evidence>
<dbReference type="GO" id="GO:0003729">
    <property type="term" value="F:mRNA binding"/>
    <property type="evidence" value="ECO:0007669"/>
    <property type="project" value="TreeGrafter"/>
</dbReference>
<feature type="repeat" description="PPR" evidence="3">
    <location>
        <begin position="180"/>
        <end position="214"/>
    </location>
</feature>
<dbReference type="InterPro" id="IPR057027">
    <property type="entry name" value="TPR_mt"/>
</dbReference>
<dbReference type="NCBIfam" id="TIGR00756">
    <property type="entry name" value="PPR"/>
    <property type="match status" value="3"/>
</dbReference>
<dbReference type="AlphaFoldDB" id="A0A2U1KLL1"/>
<dbReference type="PROSITE" id="PS51375">
    <property type="entry name" value="PPR"/>
    <property type="match status" value="4"/>
</dbReference>
<dbReference type="InterPro" id="IPR002885">
    <property type="entry name" value="PPR_rpt"/>
</dbReference>
<evidence type="ECO:0000256" key="4">
    <source>
        <dbReference type="SAM" id="Phobius"/>
    </source>
</evidence>
<dbReference type="Gene3D" id="1.25.40.10">
    <property type="entry name" value="Tetratricopeptide repeat domain"/>
    <property type="match status" value="2"/>
</dbReference>
<name>A0A2U1KLL1_ARTAN</name>
<dbReference type="Pfam" id="PF01535">
    <property type="entry name" value="PPR"/>
    <property type="match status" value="1"/>
</dbReference>
<keyword evidence="7" id="KW-1185">Reference proteome</keyword>
<sequence length="528" mass="59538">MPKRPVLGPQRRTNPLIWFLAFIFAIVFTIIIIAGIVIFVGYVAIRPKVPLLYVQAARLDQLVYDQTGDMAVRIFVIVRAENHNMKAHVSFYDTELILGYHGLSIAKLVAGPFDVRKHTSQELNYVVESSPIPLDSQLQYLTEQSLDKSKAMPFFLKGKNKLFEQMWGVIRSMKQEKVLSLNTFVSVFGSYCEDGKLSEAIMAFNVMDKYDITPDVVAVNYLLSAMCSADIEVVKMYEVLEKVKGKITLDGDSYAILLKACEKEGNVAKAKTTFGEMVIRVGWDAENVLAYDAFLITLVQGKQMNEAMKFLEVMKGNNCFPGFKFFSIAIDFFVKQNDCANALSVWDIMVTSGLTPNLTMYNGMISLLCDDDKIADAFQLLDEMPFKGIFADSLTYNTIFQCLVMNKKVKEASKFFVEMIKNEQPPTPANCAAAISMFFDRDDPEMAFEVWFYMKKDGVSPLDDSANAILSGLARMGRLSELRRNADKMMKGRIKISESTMEKVKIACHKAGNKKIYDDLVTKWRSSS</sequence>
<evidence type="ECO:0000259" key="5">
    <source>
        <dbReference type="Pfam" id="PF23276"/>
    </source>
</evidence>
<feature type="transmembrane region" description="Helical" evidence="4">
    <location>
        <begin position="16"/>
        <end position="45"/>
    </location>
</feature>
<feature type="repeat" description="PPR" evidence="3">
    <location>
        <begin position="357"/>
        <end position="391"/>
    </location>
</feature>
<evidence type="ECO:0000256" key="2">
    <source>
        <dbReference type="ARBA" id="ARBA00022737"/>
    </source>
</evidence>
<keyword evidence="4" id="KW-1133">Transmembrane helix</keyword>
<dbReference type="OrthoDB" id="1911504at2759"/>
<evidence type="ECO:0000313" key="6">
    <source>
        <dbReference type="EMBL" id="PWA37602.1"/>
    </source>
</evidence>
<dbReference type="InterPro" id="IPR011990">
    <property type="entry name" value="TPR-like_helical_dom_sf"/>
</dbReference>
<dbReference type="PANTHER" id="PTHR47938">
    <property type="entry name" value="RESPIRATORY COMPLEX I CHAPERONE (CIA84), PUTATIVE (AFU_ORTHOLOGUE AFUA_2G06020)-RELATED"/>
    <property type="match status" value="1"/>
</dbReference>
<comment type="caution">
    <text evidence="6">The sequence shown here is derived from an EMBL/GenBank/DDBJ whole genome shotgun (WGS) entry which is preliminary data.</text>
</comment>